<keyword evidence="1" id="KW-0808">Transferase</keyword>
<evidence type="ECO:0000313" key="7">
    <source>
        <dbReference type="Proteomes" id="UP001630127"/>
    </source>
</evidence>
<proteinExistence type="predicted"/>
<protein>
    <submittedName>
        <fullName evidence="6">Uncharacterized protein</fullName>
    </submittedName>
</protein>
<evidence type="ECO:0000256" key="2">
    <source>
        <dbReference type="ARBA" id="ARBA00022741"/>
    </source>
</evidence>
<keyword evidence="7" id="KW-1185">Reference proteome</keyword>
<gene>
    <name evidence="6" type="ORF">ACH5RR_039971</name>
</gene>
<dbReference type="GO" id="GO:0016301">
    <property type="term" value="F:kinase activity"/>
    <property type="evidence" value="ECO:0007669"/>
    <property type="project" value="UniProtKB-KW"/>
</dbReference>
<dbReference type="AlphaFoldDB" id="A0ABD2Y070"/>
<sequence length="128" mass="14610">MMEENSLAEHVWTRHEKNELFTCVDQNLEGKFDEEEVRRTILVGLACLNPDRLHRPRMRKVVQIFMNPLEPLMKIAESRPTAVRLTLHNSSHSSDSITSECSSKRVPIGGGRSSMDSLPDEMTVVFDD</sequence>
<keyword evidence="3" id="KW-0418">Kinase</keyword>
<keyword evidence="2" id="KW-0547">Nucleotide-binding</keyword>
<dbReference type="EMBL" id="JBJUIK010000016">
    <property type="protein sequence ID" value="KAL3500878.1"/>
    <property type="molecule type" value="Genomic_DNA"/>
</dbReference>
<evidence type="ECO:0000313" key="6">
    <source>
        <dbReference type="EMBL" id="KAL3500878.1"/>
    </source>
</evidence>
<organism evidence="6 7">
    <name type="scientific">Cinchona calisaya</name>
    <dbReference type="NCBI Taxonomy" id="153742"/>
    <lineage>
        <taxon>Eukaryota</taxon>
        <taxon>Viridiplantae</taxon>
        <taxon>Streptophyta</taxon>
        <taxon>Embryophyta</taxon>
        <taxon>Tracheophyta</taxon>
        <taxon>Spermatophyta</taxon>
        <taxon>Magnoliopsida</taxon>
        <taxon>eudicotyledons</taxon>
        <taxon>Gunneridae</taxon>
        <taxon>Pentapetalae</taxon>
        <taxon>asterids</taxon>
        <taxon>lamiids</taxon>
        <taxon>Gentianales</taxon>
        <taxon>Rubiaceae</taxon>
        <taxon>Cinchonoideae</taxon>
        <taxon>Cinchoneae</taxon>
        <taxon>Cinchona</taxon>
    </lineage>
</organism>
<dbReference type="GO" id="GO:0005524">
    <property type="term" value="F:ATP binding"/>
    <property type="evidence" value="ECO:0007669"/>
    <property type="project" value="UniProtKB-KW"/>
</dbReference>
<keyword evidence="4" id="KW-0067">ATP-binding</keyword>
<dbReference type="Gene3D" id="1.10.510.10">
    <property type="entry name" value="Transferase(Phosphotransferase) domain 1"/>
    <property type="match status" value="1"/>
</dbReference>
<dbReference type="Proteomes" id="UP001630127">
    <property type="component" value="Unassembled WGS sequence"/>
</dbReference>
<evidence type="ECO:0000256" key="5">
    <source>
        <dbReference type="SAM" id="MobiDB-lite"/>
    </source>
</evidence>
<evidence type="ECO:0000256" key="1">
    <source>
        <dbReference type="ARBA" id="ARBA00022679"/>
    </source>
</evidence>
<feature type="compositionally biased region" description="Low complexity" evidence="5">
    <location>
        <begin position="90"/>
        <end position="101"/>
    </location>
</feature>
<evidence type="ECO:0000256" key="4">
    <source>
        <dbReference type="ARBA" id="ARBA00022840"/>
    </source>
</evidence>
<evidence type="ECO:0000256" key="3">
    <source>
        <dbReference type="ARBA" id="ARBA00022777"/>
    </source>
</evidence>
<name>A0ABD2Y070_9GENT</name>
<reference evidence="6 7" key="1">
    <citation type="submission" date="2024-11" db="EMBL/GenBank/DDBJ databases">
        <title>A near-complete genome assembly of Cinchona calisaya.</title>
        <authorList>
            <person name="Lian D.C."/>
            <person name="Zhao X.W."/>
            <person name="Wei L."/>
        </authorList>
    </citation>
    <scope>NUCLEOTIDE SEQUENCE [LARGE SCALE GENOMIC DNA]</scope>
    <source>
        <tissue evidence="6">Nenye</tissue>
    </source>
</reference>
<accession>A0ABD2Y070</accession>
<feature type="region of interest" description="Disordered" evidence="5">
    <location>
        <begin position="89"/>
        <end position="119"/>
    </location>
</feature>
<comment type="caution">
    <text evidence="6">The sequence shown here is derived from an EMBL/GenBank/DDBJ whole genome shotgun (WGS) entry which is preliminary data.</text>
</comment>
<dbReference type="PANTHER" id="PTHR47973">
    <property type="entry name" value="CYSTEINE-RICH RECEPTOR-LIKE PROTEIN KINASE 3"/>
    <property type="match status" value="1"/>
</dbReference>
<dbReference type="InterPro" id="IPR052059">
    <property type="entry name" value="CR_Ser/Thr_kinase"/>
</dbReference>